<dbReference type="EMBL" id="JAUSSU010000018">
    <property type="protein sequence ID" value="MDQ0116339.1"/>
    <property type="molecule type" value="Genomic_DNA"/>
</dbReference>
<proteinExistence type="predicted"/>
<keyword evidence="1" id="KW-0812">Transmembrane</keyword>
<feature type="transmembrane region" description="Helical" evidence="1">
    <location>
        <begin position="82"/>
        <end position="104"/>
    </location>
</feature>
<name>A0ABT9UD27_PAEHA</name>
<evidence type="ECO:0000256" key="1">
    <source>
        <dbReference type="SAM" id="Phobius"/>
    </source>
</evidence>
<keyword evidence="1" id="KW-1133">Transmembrane helix</keyword>
<reference evidence="2 3" key="1">
    <citation type="submission" date="2023-07" db="EMBL/GenBank/DDBJ databases">
        <title>Sorghum-associated microbial communities from plants grown in Nebraska, USA.</title>
        <authorList>
            <person name="Schachtman D."/>
        </authorList>
    </citation>
    <scope>NUCLEOTIDE SEQUENCE [LARGE SCALE GENOMIC DNA]</scope>
    <source>
        <strain evidence="2 3">CC482</strain>
    </source>
</reference>
<sequence length="226" mass="25019">MSAIDTMNRPLPGGGLRYWRVGSLSMGVTLMMMGTALAVSIWQNIEAYEMLLWVAPIVFILLGLELLLYLKFSGSDRAIVRYDWISVFFVGLIGTASLGLALLMSTGLFDELQRGLQVTQRSVFVEPHSLQVPDNVNKVIVQSIGGVDLGETDTREAKLFGQVRYWSAEPIGNPDKELMQTTIVGNTLYIVIGTLDRRDGGLVTDTYDSQLTLVLPKGLEIERRGY</sequence>
<keyword evidence="3" id="KW-1185">Reference proteome</keyword>
<evidence type="ECO:0000313" key="2">
    <source>
        <dbReference type="EMBL" id="MDQ0116339.1"/>
    </source>
</evidence>
<accession>A0ABT9UD27</accession>
<gene>
    <name evidence="2" type="ORF">J2T15_005815</name>
</gene>
<dbReference type="Proteomes" id="UP001229346">
    <property type="component" value="Unassembled WGS sequence"/>
</dbReference>
<feature type="transmembrane region" description="Helical" evidence="1">
    <location>
        <begin position="21"/>
        <end position="45"/>
    </location>
</feature>
<feature type="transmembrane region" description="Helical" evidence="1">
    <location>
        <begin position="51"/>
        <end position="70"/>
    </location>
</feature>
<organism evidence="2 3">
    <name type="scientific">Paenibacillus harenae</name>
    <dbReference type="NCBI Taxonomy" id="306543"/>
    <lineage>
        <taxon>Bacteria</taxon>
        <taxon>Bacillati</taxon>
        <taxon>Bacillota</taxon>
        <taxon>Bacilli</taxon>
        <taxon>Bacillales</taxon>
        <taxon>Paenibacillaceae</taxon>
        <taxon>Paenibacillus</taxon>
    </lineage>
</organism>
<keyword evidence="1" id="KW-0472">Membrane</keyword>
<dbReference type="RefSeq" id="WP_307208393.1">
    <property type="nucleotide sequence ID" value="NZ_JAUSSU010000018.1"/>
</dbReference>
<protein>
    <submittedName>
        <fullName evidence="2">Uncharacterized protein</fullName>
    </submittedName>
</protein>
<comment type="caution">
    <text evidence="2">The sequence shown here is derived from an EMBL/GenBank/DDBJ whole genome shotgun (WGS) entry which is preliminary data.</text>
</comment>
<evidence type="ECO:0000313" key="3">
    <source>
        <dbReference type="Proteomes" id="UP001229346"/>
    </source>
</evidence>